<feature type="signal peptide" evidence="1">
    <location>
        <begin position="1"/>
        <end position="27"/>
    </location>
</feature>
<evidence type="ECO:0000313" key="3">
    <source>
        <dbReference type="Proteomes" id="UP001218362"/>
    </source>
</evidence>
<dbReference type="Proteomes" id="UP001218362">
    <property type="component" value="Chromosome"/>
</dbReference>
<evidence type="ECO:0000313" key="2">
    <source>
        <dbReference type="EMBL" id="WEK47201.1"/>
    </source>
</evidence>
<evidence type="ECO:0000256" key="1">
    <source>
        <dbReference type="SAM" id="SignalP"/>
    </source>
</evidence>
<protein>
    <submittedName>
        <fullName evidence="2">Uncharacterized protein</fullName>
    </submittedName>
</protein>
<dbReference type="AlphaFoldDB" id="A0AAJ6BPI8"/>
<feature type="chain" id="PRO_5042571767" evidence="1">
    <location>
        <begin position="28"/>
        <end position="198"/>
    </location>
</feature>
<reference evidence="2" key="1">
    <citation type="submission" date="2023-03" db="EMBL/GenBank/DDBJ databases">
        <title>Andean soil-derived lignocellulolytic bacterial consortium as a source of novel taxa and putative plastic-active enzymes.</title>
        <authorList>
            <person name="Diaz-Garcia L."/>
            <person name="Chuvochina M."/>
            <person name="Feuerriegel G."/>
            <person name="Bunk B."/>
            <person name="Sproer C."/>
            <person name="Streit W.R."/>
            <person name="Rodriguez L.M."/>
            <person name="Overmann J."/>
            <person name="Jimenez D.J."/>
        </authorList>
    </citation>
    <scope>NUCLEOTIDE SEQUENCE</scope>
    <source>
        <strain evidence="2">MAG 26</strain>
    </source>
</reference>
<sequence>MTRLRTSKTSPLFAVLALALVTTPLAAADEPKPVTDRTVTARDVGMTPIQDLNLEKDEIPPLLLAAQNDPYSTAGLKKCANYATAVKELDDVLGPDFDVATPAERKMTFGTVAKSVVGSFIPFRGVIREISGANKHAQDFQDAIVAGLMRRSFLKGQGLKLGCSYPARPADAKVRAKYAADLEKAQAEDARAKEDKKS</sequence>
<proteinExistence type="predicted"/>
<accession>A0AAJ6BPI8</accession>
<keyword evidence="1" id="KW-0732">Signal</keyword>
<name>A0AAJ6BPI8_9SPHN</name>
<gene>
    <name evidence="2" type="ORF">P0Y56_02660</name>
</gene>
<organism evidence="2 3">
    <name type="scientific">Candidatus Andeanibacterium colombiense</name>
    <dbReference type="NCBI Taxonomy" id="3121345"/>
    <lineage>
        <taxon>Bacteria</taxon>
        <taxon>Pseudomonadati</taxon>
        <taxon>Pseudomonadota</taxon>
        <taxon>Alphaproteobacteria</taxon>
        <taxon>Sphingomonadales</taxon>
        <taxon>Sphingomonadaceae</taxon>
        <taxon>Candidatus Andeanibacterium</taxon>
    </lineage>
</organism>
<dbReference type="KEGG" id="acob:P0Y56_02660"/>
<dbReference type="EMBL" id="CP119316">
    <property type="protein sequence ID" value="WEK47201.1"/>
    <property type="molecule type" value="Genomic_DNA"/>
</dbReference>